<evidence type="ECO:0000256" key="1">
    <source>
        <dbReference type="ARBA" id="ARBA00022729"/>
    </source>
</evidence>
<evidence type="ECO:0000313" key="5">
    <source>
        <dbReference type="Proteomes" id="UP001335100"/>
    </source>
</evidence>
<evidence type="ECO:0000313" key="4">
    <source>
        <dbReference type="EMBL" id="MEE1933093.1"/>
    </source>
</evidence>
<organism evidence="4 5">
    <name type="scientific">Pseudomonas ulcerans</name>
    <dbReference type="NCBI Taxonomy" id="3115852"/>
    <lineage>
        <taxon>Bacteria</taxon>
        <taxon>Pseudomonadati</taxon>
        <taxon>Pseudomonadota</taxon>
        <taxon>Gammaproteobacteria</taxon>
        <taxon>Pseudomonadales</taxon>
        <taxon>Pseudomonadaceae</taxon>
        <taxon>Pseudomonas</taxon>
    </lineage>
</organism>
<keyword evidence="1" id="KW-0732">Signal</keyword>
<comment type="caution">
    <text evidence="4">The sequence shown here is derived from an EMBL/GenBank/DDBJ whole genome shotgun (WGS) entry which is preliminary data.</text>
</comment>
<feature type="domain" description="Pilus assembly protein E-set like" evidence="3">
    <location>
        <begin position="272"/>
        <end position="339"/>
    </location>
</feature>
<sequence>MSLATSIRLAVGCCVATVWLTDVSAREETGRTSQLGILRQAEGLPKEFDQHFFDVPLAVRIDLDGRLLGEAMVVLGRDERVQLLEFTDTHESQEPDTVRQRWGEVLQAGQALGNCVSACPQDLVAVHYSLVNSQLSILTRNAERGQQAAWYSLPEQGSQGVILRNQLNLSRDGQDTVGRYALRGQGSVGNWTTVAEAQVDRSNEDRPQTRHRVDELYAERLHEDHFYRLGYFTPSAQGLSRQPRLLGSSPDTTVGLMFGSSDSLAVNNGTASATPIYVTPNRPGIVEIYRNDQLINSQPVQPGLQALDTRVLPGGIYEVEVRLVEDGQVTSRSQEFIYKPSNWSNTGSPWRYNLYLGRQEELLSNWEDDAYGGLAAGVIGNYLLHPRMVVGLSTQRIDGQMQYGTSLDWDVLDRFKVFGNLFHTDEQGNGYDLQGVWHHDSGSVVLSHNRSWLEYPRVYRLENRDQPRIREVRQTSLSLSQRVTRKSTATLRLSQSSGSNGGTGLDLGWSQYGQVMGSDANWRVALFDRPGNFSSGNQRNRGITFSLSMSLGGPGRRINGSLGTRTSRDGGRDLNASLSYQQDLDHGTFRSLAGTLNADRYGAAFAANTQFENQALYGDAYVQNSSYNNDISAGLNLESTLALGGGKLAFSGQYLPYEAGLIVDVESDLDNLRLRVDDLDGHSSLLRPGRNVIPVNAYRSGSVQLDFEDGAVPAAVIQPSSLSYHLNRGGVDYRVLRVMRTVTVLGRLLDAHGQPLRGAMVINHASRSVSEADGFFAVEMSESTPTLEIRQGSQRLCLLSLDTGAQRQDDVLLVGDQVCTPDSLAATDKTASGDA</sequence>
<feature type="domain" description="Pilus assembly protein C-terminal" evidence="2">
    <location>
        <begin position="726"/>
        <end position="820"/>
    </location>
</feature>
<dbReference type="EMBL" id="JAZDQJ010000006">
    <property type="protein sequence ID" value="MEE1933093.1"/>
    <property type="molecule type" value="Genomic_DNA"/>
</dbReference>
<accession>A0ABU7HNM1</accession>
<protein>
    <submittedName>
        <fullName evidence="4">TcfC E-set like domain-containing protein</fullName>
    </submittedName>
</protein>
<dbReference type="Proteomes" id="UP001335100">
    <property type="component" value="Unassembled WGS sequence"/>
</dbReference>
<proteinExistence type="predicted"/>
<dbReference type="Pfam" id="PF16967">
    <property type="entry name" value="TcfC"/>
    <property type="match status" value="1"/>
</dbReference>
<dbReference type="InterPro" id="IPR032636">
    <property type="entry name" value="Pilus_assem_E-set-like_dom"/>
</dbReference>
<evidence type="ECO:0000259" key="3">
    <source>
        <dbReference type="Pfam" id="PF16967"/>
    </source>
</evidence>
<dbReference type="RefSeq" id="WP_330073983.1">
    <property type="nucleotide sequence ID" value="NZ_JAZDQJ010000006.1"/>
</dbReference>
<keyword evidence="5" id="KW-1185">Reference proteome</keyword>
<gene>
    <name evidence="4" type="ORF">V0R50_07660</name>
</gene>
<dbReference type="Pfam" id="PF15976">
    <property type="entry name" value="CooC_C"/>
    <property type="match status" value="1"/>
</dbReference>
<name>A0ABU7HNM1_9PSED</name>
<reference evidence="4 5" key="1">
    <citation type="submission" date="2024-01" db="EMBL/GenBank/DDBJ databases">
        <title>Unpublished Manusciprt.</title>
        <authorList>
            <person name="Duman M."/>
            <person name="Valdes E.G."/>
            <person name="Ajmi N."/>
            <person name="Altun S."/>
            <person name="Saticioglu I.B."/>
        </authorList>
    </citation>
    <scope>NUCLEOTIDE SEQUENCE [LARGE SCALE GENOMIC DNA]</scope>
    <source>
        <strain evidence="4 5">148P</strain>
    </source>
</reference>
<dbReference type="InterPro" id="IPR031917">
    <property type="entry name" value="Pilus_assem_C"/>
</dbReference>
<evidence type="ECO:0000259" key="2">
    <source>
        <dbReference type="Pfam" id="PF15976"/>
    </source>
</evidence>